<reference evidence="1" key="2">
    <citation type="journal article" date="2015" name="Data Brief">
        <title>Shoot transcriptome of the giant reed, Arundo donax.</title>
        <authorList>
            <person name="Barrero R.A."/>
            <person name="Guerrero F.D."/>
            <person name="Moolhuijzen P."/>
            <person name="Goolsby J.A."/>
            <person name="Tidwell J."/>
            <person name="Bellgard S.E."/>
            <person name="Bellgard M.I."/>
        </authorList>
    </citation>
    <scope>NUCLEOTIDE SEQUENCE</scope>
    <source>
        <tissue evidence="1">Shoot tissue taken approximately 20 cm above the soil surface</tissue>
    </source>
</reference>
<protein>
    <submittedName>
        <fullName evidence="1">Uncharacterized protein</fullName>
    </submittedName>
</protein>
<reference evidence="1" key="1">
    <citation type="submission" date="2014-09" db="EMBL/GenBank/DDBJ databases">
        <authorList>
            <person name="Magalhaes I.L.F."/>
            <person name="Oliveira U."/>
            <person name="Santos F.R."/>
            <person name="Vidigal T.H.D.A."/>
            <person name="Brescovit A.D."/>
            <person name="Santos A.J."/>
        </authorList>
    </citation>
    <scope>NUCLEOTIDE SEQUENCE</scope>
    <source>
        <tissue evidence="1">Shoot tissue taken approximately 20 cm above the soil surface</tissue>
    </source>
</reference>
<name>A0A0A9T420_ARUDO</name>
<dbReference type="AlphaFoldDB" id="A0A0A9T420"/>
<dbReference type="EMBL" id="GBRH01249702">
    <property type="protein sequence ID" value="JAD48193.1"/>
    <property type="molecule type" value="Transcribed_RNA"/>
</dbReference>
<sequence>MRPIIIVLFKTDKYERHHNNASNILHKEDCHRYQITLVWYVKE</sequence>
<evidence type="ECO:0000313" key="1">
    <source>
        <dbReference type="EMBL" id="JAD48193.1"/>
    </source>
</evidence>
<organism evidence="1">
    <name type="scientific">Arundo donax</name>
    <name type="common">Giant reed</name>
    <name type="synonym">Donax arundinaceus</name>
    <dbReference type="NCBI Taxonomy" id="35708"/>
    <lineage>
        <taxon>Eukaryota</taxon>
        <taxon>Viridiplantae</taxon>
        <taxon>Streptophyta</taxon>
        <taxon>Embryophyta</taxon>
        <taxon>Tracheophyta</taxon>
        <taxon>Spermatophyta</taxon>
        <taxon>Magnoliopsida</taxon>
        <taxon>Liliopsida</taxon>
        <taxon>Poales</taxon>
        <taxon>Poaceae</taxon>
        <taxon>PACMAD clade</taxon>
        <taxon>Arundinoideae</taxon>
        <taxon>Arundineae</taxon>
        <taxon>Arundo</taxon>
    </lineage>
</organism>
<accession>A0A0A9T420</accession>
<proteinExistence type="predicted"/>